<organism evidence="2">
    <name type="scientific">freshwater metagenome</name>
    <dbReference type="NCBI Taxonomy" id="449393"/>
    <lineage>
        <taxon>unclassified sequences</taxon>
        <taxon>metagenomes</taxon>
        <taxon>ecological metagenomes</taxon>
    </lineage>
</organism>
<dbReference type="SUPFAM" id="SSF52266">
    <property type="entry name" value="SGNH hydrolase"/>
    <property type="match status" value="1"/>
</dbReference>
<proteinExistence type="predicted"/>
<dbReference type="EMBL" id="CAEZUS010000009">
    <property type="protein sequence ID" value="CAB4601889.1"/>
    <property type="molecule type" value="Genomic_DNA"/>
</dbReference>
<dbReference type="Gene3D" id="3.40.50.1110">
    <property type="entry name" value="SGNH hydrolase"/>
    <property type="match status" value="1"/>
</dbReference>
<feature type="domain" description="SGNH hydrolase-type esterase" evidence="1">
    <location>
        <begin position="5"/>
        <end position="163"/>
    </location>
</feature>
<sequence>MRIAFLGDSITHSGSWQDWLPGHQVTNFAQPGHTTFDMANLFEEVRTVDPELIIVMIGTNDFGGQRLPEEQVVHNILDNANNLRELFPVVPIIWNSLSPRSDEYSQKIVTTNKKIKPALENLRIEYLDVFSLLKESGSIIIERRYCADPDSFGLHLNQSGYEVWLKALEPLIYKFA</sequence>
<reference evidence="2" key="1">
    <citation type="submission" date="2020-05" db="EMBL/GenBank/DDBJ databases">
        <authorList>
            <person name="Chiriac C."/>
            <person name="Salcher M."/>
            <person name="Ghai R."/>
            <person name="Kavagutti S V."/>
        </authorList>
    </citation>
    <scope>NUCLEOTIDE SEQUENCE</scope>
</reference>
<name>A0A6J6GPX2_9ZZZZ</name>
<dbReference type="PANTHER" id="PTHR30383:SF5">
    <property type="entry name" value="SGNH HYDROLASE-TYPE ESTERASE DOMAIN-CONTAINING PROTEIN"/>
    <property type="match status" value="1"/>
</dbReference>
<evidence type="ECO:0000313" key="2">
    <source>
        <dbReference type="EMBL" id="CAB4601889.1"/>
    </source>
</evidence>
<accession>A0A6J6GPX2</accession>
<dbReference type="PANTHER" id="PTHR30383">
    <property type="entry name" value="THIOESTERASE 1/PROTEASE 1/LYSOPHOSPHOLIPASE L1"/>
    <property type="match status" value="1"/>
</dbReference>
<evidence type="ECO:0000259" key="1">
    <source>
        <dbReference type="Pfam" id="PF13472"/>
    </source>
</evidence>
<dbReference type="GO" id="GO:0004622">
    <property type="term" value="F:phosphatidylcholine lysophospholipase activity"/>
    <property type="evidence" value="ECO:0007669"/>
    <property type="project" value="TreeGrafter"/>
</dbReference>
<dbReference type="InterPro" id="IPR051532">
    <property type="entry name" value="Ester_Hydrolysis_Enzymes"/>
</dbReference>
<dbReference type="InterPro" id="IPR013830">
    <property type="entry name" value="SGNH_hydro"/>
</dbReference>
<dbReference type="InterPro" id="IPR036514">
    <property type="entry name" value="SGNH_hydro_sf"/>
</dbReference>
<dbReference type="Pfam" id="PF13472">
    <property type="entry name" value="Lipase_GDSL_2"/>
    <property type="match status" value="1"/>
</dbReference>
<dbReference type="AlphaFoldDB" id="A0A6J6GPX2"/>
<gene>
    <name evidence="2" type="ORF">UFOPK1852_00120</name>
</gene>
<protein>
    <submittedName>
        <fullName evidence="2">Unannotated protein</fullName>
    </submittedName>
</protein>